<name>A0A1F7XKE8_9BACT</name>
<evidence type="ECO:0000313" key="2">
    <source>
        <dbReference type="EMBL" id="OGM15229.1"/>
    </source>
</evidence>
<evidence type="ECO:0000313" key="3">
    <source>
        <dbReference type="Proteomes" id="UP000177382"/>
    </source>
</evidence>
<keyword evidence="1" id="KW-1133">Transmembrane helix</keyword>
<proteinExistence type="predicted"/>
<protein>
    <submittedName>
        <fullName evidence="2">Uncharacterized protein</fullName>
    </submittedName>
</protein>
<gene>
    <name evidence="2" type="ORF">A2V97_01180</name>
</gene>
<keyword evidence="1" id="KW-0472">Membrane</keyword>
<keyword evidence="1" id="KW-0812">Transmembrane</keyword>
<comment type="caution">
    <text evidence="2">The sequence shown here is derived from an EMBL/GenBank/DDBJ whole genome shotgun (WGS) entry which is preliminary data.</text>
</comment>
<accession>A0A1F7XKE8</accession>
<dbReference type="EMBL" id="MGFX01000006">
    <property type="protein sequence ID" value="OGM15229.1"/>
    <property type="molecule type" value="Genomic_DNA"/>
</dbReference>
<sequence length="207" mass="24122">MRKSGKIMVLLILIVIGLVYFTIKNSACFELDCIYFPGKENWKLVEIYENSEKAWKGLFGIEDGYVRVEKKVVDSSQYAGEFTNTRLMQVQSIFDKARSPYPGAISDEIECQEKFKPVEKEITTSRGMTLTYYREYLNNRLAIGTCLDEDVEYVGYVAIFYCSESSEWYQMEIIKPSEKRGLEEDYISLFKEIRCQRPFSKMGKLLP</sequence>
<feature type="transmembrane region" description="Helical" evidence="1">
    <location>
        <begin position="7"/>
        <end position="23"/>
    </location>
</feature>
<reference evidence="2 3" key="1">
    <citation type="journal article" date="2016" name="Nat. Commun.">
        <title>Thousands of microbial genomes shed light on interconnected biogeochemical processes in an aquifer system.</title>
        <authorList>
            <person name="Anantharaman K."/>
            <person name="Brown C.T."/>
            <person name="Hug L.A."/>
            <person name="Sharon I."/>
            <person name="Castelle C.J."/>
            <person name="Probst A.J."/>
            <person name="Thomas B.C."/>
            <person name="Singh A."/>
            <person name="Wilkins M.J."/>
            <person name="Karaoz U."/>
            <person name="Brodie E.L."/>
            <person name="Williams K.H."/>
            <person name="Hubbard S.S."/>
            <person name="Banfield J.F."/>
        </authorList>
    </citation>
    <scope>NUCLEOTIDE SEQUENCE [LARGE SCALE GENOMIC DNA]</scope>
</reference>
<dbReference type="AlphaFoldDB" id="A0A1F7XKE8"/>
<dbReference type="Proteomes" id="UP000177382">
    <property type="component" value="Unassembled WGS sequence"/>
</dbReference>
<evidence type="ECO:0000256" key="1">
    <source>
        <dbReference type="SAM" id="Phobius"/>
    </source>
</evidence>
<dbReference type="STRING" id="1802485.A2V97_01180"/>
<organism evidence="2 3">
    <name type="scientific">Candidatus Woesebacteria bacterium RBG_16_42_24</name>
    <dbReference type="NCBI Taxonomy" id="1802485"/>
    <lineage>
        <taxon>Bacteria</taxon>
        <taxon>Candidatus Woeseibacteriota</taxon>
    </lineage>
</organism>